<keyword evidence="3" id="KW-1185">Reference proteome</keyword>
<dbReference type="EMBL" id="PXOH01000026">
    <property type="protein sequence ID" value="PSF34508.1"/>
    <property type="molecule type" value="Genomic_DNA"/>
</dbReference>
<dbReference type="OrthoDB" id="509866at2"/>
<protein>
    <recommendedName>
        <fullName evidence="1">Putative restriction endonuclease domain-containing protein</fullName>
    </recommendedName>
</protein>
<dbReference type="AlphaFoldDB" id="A0A2T1LTS1"/>
<reference evidence="2 3" key="2">
    <citation type="submission" date="2018-03" db="EMBL/GenBank/DDBJ databases">
        <authorList>
            <person name="Keele B.F."/>
        </authorList>
    </citation>
    <scope>NUCLEOTIDE SEQUENCE [LARGE SCALE GENOMIC DNA]</scope>
    <source>
        <strain evidence="2 3">CCALA 016</strain>
    </source>
</reference>
<proteinExistence type="predicted"/>
<feature type="domain" description="Putative restriction endonuclease" evidence="1">
    <location>
        <begin position="9"/>
        <end position="170"/>
    </location>
</feature>
<dbReference type="InterPro" id="IPR008538">
    <property type="entry name" value="Uma2"/>
</dbReference>
<sequence length="180" mass="20935">MKTLAKWTVEDYHRLIDSGFLDQRRVELIAGEIIEMSPERPFHAFVTEGFAKYLQALLQELALVREAHPITLADSEPEPDLAICKLPRQQYKTRHPQASEIFWLIEISQSTLNYDLSEKKQAYARAGIQEYWVVDVNKSQVYVFRQPFGDDYQASSIISKDYITPFAFPNIKVSVEKFWS</sequence>
<evidence type="ECO:0000313" key="2">
    <source>
        <dbReference type="EMBL" id="PSF34508.1"/>
    </source>
</evidence>
<evidence type="ECO:0000313" key="3">
    <source>
        <dbReference type="Proteomes" id="UP000239001"/>
    </source>
</evidence>
<dbReference type="Pfam" id="PF05685">
    <property type="entry name" value="Uma2"/>
    <property type="match status" value="1"/>
</dbReference>
<dbReference type="Gene3D" id="3.90.1570.10">
    <property type="entry name" value="tt1808, chain A"/>
    <property type="match status" value="1"/>
</dbReference>
<dbReference type="CDD" id="cd06260">
    <property type="entry name" value="DUF820-like"/>
    <property type="match status" value="1"/>
</dbReference>
<name>A0A2T1LTS1_9CHRO</name>
<dbReference type="InterPro" id="IPR011335">
    <property type="entry name" value="Restrct_endonuc-II-like"/>
</dbReference>
<organism evidence="2 3">
    <name type="scientific">Aphanothece hegewaldii CCALA 016</name>
    <dbReference type="NCBI Taxonomy" id="2107694"/>
    <lineage>
        <taxon>Bacteria</taxon>
        <taxon>Bacillati</taxon>
        <taxon>Cyanobacteriota</taxon>
        <taxon>Cyanophyceae</taxon>
        <taxon>Oscillatoriophycideae</taxon>
        <taxon>Chroococcales</taxon>
        <taxon>Aphanothecaceae</taxon>
        <taxon>Aphanothece</taxon>
    </lineage>
</organism>
<accession>A0A2T1LTS1</accession>
<dbReference type="RefSeq" id="WP_106458489.1">
    <property type="nucleotide sequence ID" value="NZ_PXOH01000026.1"/>
</dbReference>
<dbReference type="Proteomes" id="UP000239001">
    <property type="component" value="Unassembled WGS sequence"/>
</dbReference>
<gene>
    <name evidence="2" type="ORF">C7H19_18955</name>
</gene>
<evidence type="ECO:0000259" key="1">
    <source>
        <dbReference type="Pfam" id="PF05685"/>
    </source>
</evidence>
<dbReference type="PANTHER" id="PTHR35400">
    <property type="entry name" value="SLR1083 PROTEIN"/>
    <property type="match status" value="1"/>
</dbReference>
<dbReference type="InterPro" id="IPR012296">
    <property type="entry name" value="Nuclease_put_TT1808"/>
</dbReference>
<comment type="caution">
    <text evidence="2">The sequence shown here is derived from an EMBL/GenBank/DDBJ whole genome shotgun (WGS) entry which is preliminary data.</text>
</comment>
<reference evidence="2 3" key="1">
    <citation type="submission" date="2018-03" db="EMBL/GenBank/DDBJ databases">
        <title>The ancient ancestry and fast evolution of plastids.</title>
        <authorList>
            <person name="Moore K.R."/>
            <person name="Magnabosco C."/>
            <person name="Momper L."/>
            <person name="Gold D.A."/>
            <person name="Bosak T."/>
            <person name="Fournier G.P."/>
        </authorList>
    </citation>
    <scope>NUCLEOTIDE SEQUENCE [LARGE SCALE GENOMIC DNA]</scope>
    <source>
        <strain evidence="2 3">CCALA 016</strain>
    </source>
</reference>
<dbReference type="SUPFAM" id="SSF52980">
    <property type="entry name" value="Restriction endonuclease-like"/>
    <property type="match status" value="1"/>
</dbReference>
<dbReference type="PANTHER" id="PTHR35400:SF1">
    <property type="entry name" value="SLR1083 PROTEIN"/>
    <property type="match status" value="1"/>
</dbReference>